<gene>
    <name evidence="2" type="ORF">SAMN05421547_12417</name>
</gene>
<keyword evidence="1" id="KW-0233">DNA recombination</keyword>
<dbReference type="RefSeq" id="WP_244160540.1">
    <property type="nucleotide sequence ID" value="NZ_CP141274.1"/>
</dbReference>
<accession>A0A1H3SZM4</accession>
<dbReference type="InterPro" id="IPR011010">
    <property type="entry name" value="DNA_brk_join_enz"/>
</dbReference>
<evidence type="ECO:0000313" key="3">
    <source>
        <dbReference type="Proteomes" id="UP000183417"/>
    </source>
</evidence>
<dbReference type="InterPro" id="IPR013762">
    <property type="entry name" value="Integrase-like_cat_sf"/>
</dbReference>
<dbReference type="Gene3D" id="1.10.443.10">
    <property type="entry name" value="Intergrase catalytic core"/>
    <property type="match status" value="1"/>
</dbReference>
<evidence type="ECO:0000256" key="1">
    <source>
        <dbReference type="ARBA" id="ARBA00023172"/>
    </source>
</evidence>
<dbReference type="GO" id="GO:0006310">
    <property type="term" value="P:DNA recombination"/>
    <property type="evidence" value="ECO:0007669"/>
    <property type="project" value="UniProtKB-KW"/>
</dbReference>
<name>A0A1H3SZM4_9BURK</name>
<reference evidence="2 3" key="1">
    <citation type="submission" date="2016-10" db="EMBL/GenBank/DDBJ databases">
        <authorList>
            <person name="de Groot N.N."/>
        </authorList>
    </citation>
    <scope>NUCLEOTIDE SEQUENCE [LARGE SCALE GENOMIC DNA]</scope>
    <source>
        <strain evidence="2 3">LMG 24775</strain>
    </source>
</reference>
<dbReference type="GeneID" id="94692755"/>
<proteinExistence type="predicted"/>
<dbReference type="SUPFAM" id="SSF56349">
    <property type="entry name" value="DNA breaking-rejoining enzymes"/>
    <property type="match status" value="1"/>
</dbReference>
<evidence type="ECO:0000313" key="2">
    <source>
        <dbReference type="EMBL" id="SDZ43127.1"/>
    </source>
</evidence>
<evidence type="ECO:0008006" key="4">
    <source>
        <dbReference type="Google" id="ProtNLM"/>
    </source>
</evidence>
<organism evidence="2 3">
    <name type="scientific">Delftia lacustris</name>
    <dbReference type="NCBI Taxonomy" id="558537"/>
    <lineage>
        <taxon>Bacteria</taxon>
        <taxon>Pseudomonadati</taxon>
        <taxon>Pseudomonadota</taxon>
        <taxon>Betaproteobacteria</taxon>
        <taxon>Burkholderiales</taxon>
        <taxon>Comamonadaceae</taxon>
        <taxon>Delftia</taxon>
    </lineage>
</organism>
<protein>
    <recommendedName>
        <fullName evidence="4">Phage integrase family protein</fullName>
    </recommendedName>
</protein>
<dbReference type="GO" id="GO:0015074">
    <property type="term" value="P:DNA integration"/>
    <property type="evidence" value="ECO:0007669"/>
    <property type="project" value="InterPro"/>
</dbReference>
<dbReference type="AlphaFoldDB" id="A0A1H3SZM4"/>
<dbReference type="Proteomes" id="UP000183417">
    <property type="component" value="Unassembled WGS sequence"/>
</dbReference>
<dbReference type="GO" id="GO:0003677">
    <property type="term" value="F:DNA binding"/>
    <property type="evidence" value="ECO:0007669"/>
    <property type="project" value="InterPro"/>
</dbReference>
<sequence length="89" mass="9894">MLRDRFDAARDAAGIPKAQFQPRGLRATAATTLDDDGGIRLEHTTERMTAQYIRHKVGKKVKPVRRTAEHAQSCGTRPGNFGPILLLLR</sequence>
<dbReference type="EMBL" id="FNPE01000024">
    <property type="protein sequence ID" value="SDZ43127.1"/>
    <property type="molecule type" value="Genomic_DNA"/>
</dbReference>